<reference evidence="1" key="2">
    <citation type="submission" date="2020-09" db="EMBL/GenBank/DDBJ databases">
        <authorList>
            <person name="Sun Q."/>
            <person name="Zhou Y."/>
        </authorList>
    </citation>
    <scope>NUCLEOTIDE SEQUENCE</scope>
    <source>
        <strain evidence="1">CGMCC 1.15178</strain>
    </source>
</reference>
<evidence type="ECO:0000313" key="1">
    <source>
        <dbReference type="EMBL" id="GGD79008.1"/>
    </source>
</evidence>
<evidence type="ECO:0000313" key="2">
    <source>
        <dbReference type="Proteomes" id="UP000612456"/>
    </source>
</evidence>
<dbReference type="AlphaFoldDB" id="A0A916Z6K1"/>
<accession>A0A916Z6K1</accession>
<proteinExistence type="predicted"/>
<sequence>MMDSKIFEIIKDVVNSYLLELDQVVVIESEVIYGNNKIEYALSSDEYMASISILQNLTYDFFVLDIESETAIVSKTEQFKEIDELFCDLKVDIASFANFKK</sequence>
<reference evidence="1" key="1">
    <citation type="journal article" date="2014" name="Int. J. Syst. Evol. Microbiol.">
        <title>Complete genome sequence of Corynebacterium casei LMG S-19264T (=DSM 44701T), isolated from a smear-ripened cheese.</title>
        <authorList>
            <consortium name="US DOE Joint Genome Institute (JGI-PGF)"/>
            <person name="Walter F."/>
            <person name="Albersmeier A."/>
            <person name="Kalinowski J."/>
            <person name="Ruckert C."/>
        </authorList>
    </citation>
    <scope>NUCLEOTIDE SEQUENCE</scope>
    <source>
        <strain evidence="1">CGMCC 1.15178</strain>
    </source>
</reference>
<gene>
    <name evidence="1" type="ORF">GCM10010911_41360</name>
</gene>
<protein>
    <submittedName>
        <fullName evidence="1">Uncharacterized protein</fullName>
    </submittedName>
</protein>
<keyword evidence="2" id="KW-1185">Reference proteome</keyword>
<dbReference type="Proteomes" id="UP000612456">
    <property type="component" value="Unassembled WGS sequence"/>
</dbReference>
<name>A0A916Z6K1_9BACL</name>
<organism evidence="1 2">
    <name type="scientific">Paenibacillus nasutitermitis</name>
    <dbReference type="NCBI Taxonomy" id="1652958"/>
    <lineage>
        <taxon>Bacteria</taxon>
        <taxon>Bacillati</taxon>
        <taxon>Bacillota</taxon>
        <taxon>Bacilli</taxon>
        <taxon>Bacillales</taxon>
        <taxon>Paenibacillaceae</taxon>
        <taxon>Paenibacillus</taxon>
    </lineage>
</organism>
<dbReference type="RefSeq" id="WP_229750431.1">
    <property type="nucleotide sequence ID" value="NZ_BMHP01000003.1"/>
</dbReference>
<comment type="caution">
    <text evidence="1">The sequence shown here is derived from an EMBL/GenBank/DDBJ whole genome shotgun (WGS) entry which is preliminary data.</text>
</comment>
<dbReference type="EMBL" id="BMHP01000003">
    <property type="protein sequence ID" value="GGD79008.1"/>
    <property type="molecule type" value="Genomic_DNA"/>
</dbReference>